<evidence type="ECO:0000313" key="1">
    <source>
        <dbReference type="EMBL" id="KIH97650.1"/>
    </source>
</evidence>
<comment type="caution">
    <text evidence="1">The sequence shown here is derived from an EMBL/GenBank/DDBJ whole genome shotgun (WGS) entry which is preliminary data.</text>
</comment>
<organism evidence="1 2">
    <name type="scientific">Streptomonospora alba</name>
    <dbReference type="NCBI Taxonomy" id="183763"/>
    <lineage>
        <taxon>Bacteria</taxon>
        <taxon>Bacillati</taxon>
        <taxon>Actinomycetota</taxon>
        <taxon>Actinomycetes</taxon>
        <taxon>Streptosporangiales</taxon>
        <taxon>Nocardiopsidaceae</taxon>
        <taxon>Streptomonospora</taxon>
    </lineage>
</organism>
<accession>A0A0C2JFP3</accession>
<dbReference type="Proteomes" id="UP000031675">
    <property type="component" value="Unassembled WGS sequence"/>
</dbReference>
<sequence>MPGGIVTARWGRTPRYAAEHTAAANLQAAHPGLIVWFGERSGHFYLMDTEGLHERDSIDALTLLAWWRTHRPRPRGSRSVPAMRS</sequence>
<dbReference type="OrthoDB" id="3430080at2"/>
<name>A0A0C2JFP3_9ACTN</name>
<reference evidence="2" key="1">
    <citation type="journal article" date="2015" name="Chem. Biol.">
        <title>Structure, bioactivity, and resistance mechanism of streptomonomicin, an unusual lasso Peptide from an understudied halophilic actinomycete.</title>
        <authorList>
            <person name="Metelev M."/>
            <person name="Tietz J.I."/>
            <person name="Melby J.O."/>
            <person name="Blair P.M."/>
            <person name="Zhu L."/>
            <person name="Livnat I."/>
            <person name="Severinov K."/>
            <person name="Mitchell D.A."/>
        </authorList>
    </citation>
    <scope>NUCLEOTIDE SEQUENCE [LARGE SCALE GENOMIC DNA]</scope>
    <source>
        <strain evidence="2">YIM 90003</strain>
    </source>
</reference>
<gene>
    <name evidence="1" type="ORF">LP52_18050</name>
</gene>
<evidence type="ECO:0000313" key="2">
    <source>
        <dbReference type="Proteomes" id="UP000031675"/>
    </source>
</evidence>
<proteinExistence type="predicted"/>
<dbReference type="EMBL" id="JROO01000034">
    <property type="protein sequence ID" value="KIH97650.1"/>
    <property type="molecule type" value="Genomic_DNA"/>
</dbReference>
<dbReference type="AlphaFoldDB" id="A0A0C2JFP3"/>
<keyword evidence="2" id="KW-1185">Reference proteome</keyword>
<protein>
    <submittedName>
        <fullName evidence="1">Uncharacterized protein</fullName>
    </submittedName>
</protein>